<reference evidence="1 2" key="1">
    <citation type="submission" date="2017-02" db="EMBL/GenBank/DDBJ databases">
        <title>Genomic diversity within the haloalkaliphilic genus Thioalkalivibrio.</title>
        <authorList>
            <person name="Ahn A.-C."/>
            <person name="Meier-Kolthoff J."/>
            <person name="Overmars L."/>
            <person name="Richter M."/>
            <person name="Woyke T."/>
            <person name="Sorokin D.Y."/>
            <person name="Muyzer G."/>
        </authorList>
    </citation>
    <scope>NUCLEOTIDE SEQUENCE [LARGE SCALE GENOMIC DNA]</scope>
    <source>
        <strain evidence="1 2">ALJD</strain>
    </source>
</reference>
<proteinExistence type="predicted"/>
<dbReference type="STRING" id="108003.B1C78_08645"/>
<sequence>MKMTQDFGSGSYLITGYGAGMVRINETRHTTSLIVTPEGVDTGWPPERFDDLDLACFRSLLEDPPEIVILGTGATLRFPPRDILAAFRSRSIGFEVMDTGAACRTYNIVMAEGRPVAAALLMI</sequence>
<dbReference type="OrthoDB" id="9800373at2"/>
<dbReference type="SUPFAM" id="SSF64076">
    <property type="entry name" value="MTH938-like"/>
    <property type="match status" value="1"/>
</dbReference>
<dbReference type="RefSeq" id="WP_077278753.1">
    <property type="nucleotide sequence ID" value="NZ_MVBK01000046.1"/>
</dbReference>
<comment type="caution">
    <text evidence="1">The sequence shown here is derived from an EMBL/GenBank/DDBJ whole genome shotgun (WGS) entry which is preliminary data.</text>
</comment>
<dbReference type="CDD" id="cd05560">
    <property type="entry name" value="Xcc1710_like"/>
    <property type="match status" value="1"/>
</dbReference>
<dbReference type="InterPro" id="IPR007523">
    <property type="entry name" value="NDUFAF3/AAMDC"/>
</dbReference>
<protein>
    <recommendedName>
        <fullName evidence="3">Xcc1710-like domain-containing protein</fullName>
    </recommendedName>
</protein>
<accession>A0A1V3NHL7</accession>
<dbReference type="Proteomes" id="UP000189462">
    <property type="component" value="Unassembled WGS sequence"/>
</dbReference>
<dbReference type="PANTHER" id="PTHR21192">
    <property type="entry name" value="NUCLEAR PROTEIN E3-3"/>
    <property type="match status" value="1"/>
</dbReference>
<dbReference type="AlphaFoldDB" id="A0A1V3NHL7"/>
<keyword evidence="2" id="KW-1185">Reference proteome</keyword>
<dbReference type="InterPro" id="IPR036748">
    <property type="entry name" value="MTH938-like_sf"/>
</dbReference>
<dbReference type="EMBL" id="MVBK01000046">
    <property type="protein sequence ID" value="OOG24561.1"/>
    <property type="molecule type" value="Genomic_DNA"/>
</dbReference>
<name>A0A1V3NHL7_9GAMM</name>
<evidence type="ECO:0000313" key="1">
    <source>
        <dbReference type="EMBL" id="OOG24561.1"/>
    </source>
</evidence>
<dbReference type="Gene3D" id="3.40.1230.10">
    <property type="entry name" value="MTH938-like"/>
    <property type="match status" value="1"/>
</dbReference>
<dbReference type="Pfam" id="PF04430">
    <property type="entry name" value="DUF498"/>
    <property type="match status" value="1"/>
</dbReference>
<gene>
    <name evidence="1" type="ORF">B1C78_08645</name>
</gene>
<dbReference type="PANTHER" id="PTHR21192:SF2">
    <property type="entry name" value="NADH DEHYDROGENASE [UBIQUINONE] 1 ALPHA SUBCOMPLEX ASSEMBLY FACTOR 3"/>
    <property type="match status" value="1"/>
</dbReference>
<organism evidence="1 2">
    <name type="scientific">Thioalkalivibrio denitrificans</name>
    <dbReference type="NCBI Taxonomy" id="108003"/>
    <lineage>
        <taxon>Bacteria</taxon>
        <taxon>Pseudomonadati</taxon>
        <taxon>Pseudomonadota</taxon>
        <taxon>Gammaproteobacteria</taxon>
        <taxon>Chromatiales</taxon>
        <taxon>Ectothiorhodospiraceae</taxon>
        <taxon>Thioalkalivibrio</taxon>
    </lineage>
</organism>
<evidence type="ECO:0000313" key="2">
    <source>
        <dbReference type="Proteomes" id="UP000189462"/>
    </source>
</evidence>
<evidence type="ECO:0008006" key="3">
    <source>
        <dbReference type="Google" id="ProtNLM"/>
    </source>
</evidence>